<dbReference type="EMBL" id="LAZR01053741">
    <property type="protein sequence ID" value="KKK80077.1"/>
    <property type="molecule type" value="Genomic_DNA"/>
</dbReference>
<evidence type="ECO:0000313" key="1">
    <source>
        <dbReference type="EMBL" id="KKK80077.1"/>
    </source>
</evidence>
<comment type="caution">
    <text evidence="1">The sequence shown here is derived from an EMBL/GenBank/DDBJ whole genome shotgun (WGS) entry which is preliminary data.</text>
</comment>
<accession>A0A0F8YF76</accession>
<protein>
    <submittedName>
        <fullName evidence="1">Uncharacterized protein</fullName>
    </submittedName>
</protein>
<reference evidence="1" key="1">
    <citation type="journal article" date="2015" name="Nature">
        <title>Complex archaea that bridge the gap between prokaryotes and eukaryotes.</title>
        <authorList>
            <person name="Spang A."/>
            <person name="Saw J.H."/>
            <person name="Jorgensen S.L."/>
            <person name="Zaremba-Niedzwiedzka K."/>
            <person name="Martijn J."/>
            <person name="Lind A.E."/>
            <person name="van Eijk R."/>
            <person name="Schleper C."/>
            <person name="Guy L."/>
            <person name="Ettema T.J."/>
        </authorList>
    </citation>
    <scope>NUCLEOTIDE SEQUENCE</scope>
</reference>
<organism evidence="1">
    <name type="scientific">marine sediment metagenome</name>
    <dbReference type="NCBI Taxonomy" id="412755"/>
    <lineage>
        <taxon>unclassified sequences</taxon>
        <taxon>metagenomes</taxon>
        <taxon>ecological metagenomes</taxon>
    </lineage>
</organism>
<gene>
    <name evidence="1" type="ORF">LCGC14_2827080</name>
</gene>
<name>A0A0F8YF76_9ZZZZ</name>
<sequence length="79" mass="9266">MIIFEQKVNDEKCVIPPITQMSINQMLVVIDDLLKQYKLEVVIEQIENLPTSFWIRPLYPDSELEEVAHRIDTSKIIPI</sequence>
<dbReference type="AlphaFoldDB" id="A0A0F8YF76"/>
<proteinExistence type="predicted"/>